<dbReference type="SUPFAM" id="SSF56059">
    <property type="entry name" value="Glutathione synthetase ATP-binding domain-like"/>
    <property type="match status" value="1"/>
</dbReference>
<gene>
    <name evidence="1" type="ORF">I6U51_17885</name>
</gene>
<evidence type="ECO:0000313" key="2">
    <source>
        <dbReference type="Proteomes" id="UP000622687"/>
    </source>
</evidence>
<keyword evidence="2" id="KW-1185">Reference proteome</keyword>
<evidence type="ECO:0000313" key="1">
    <source>
        <dbReference type="EMBL" id="MBI6874548.1"/>
    </source>
</evidence>
<comment type="caution">
    <text evidence="1">The sequence shown here is derived from an EMBL/GenBank/DDBJ whole genome shotgun (WGS) entry which is preliminary data.</text>
</comment>
<dbReference type="AlphaFoldDB" id="A0A934HWF3"/>
<dbReference type="EMBL" id="JAEEGB010000026">
    <property type="protein sequence ID" value="MBI6874548.1"/>
    <property type="molecule type" value="Genomic_DNA"/>
</dbReference>
<dbReference type="Proteomes" id="UP000622687">
    <property type="component" value="Unassembled WGS sequence"/>
</dbReference>
<dbReference type="Gene3D" id="3.30.470.20">
    <property type="entry name" value="ATP-grasp fold, B domain"/>
    <property type="match status" value="1"/>
</dbReference>
<dbReference type="InterPro" id="IPR026838">
    <property type="entry name" value="YheC/D"/>
</dbReference>
<dbReference type="Pfam" id="PF14398">
    <property type="entry name" value="ATPgrasp_YheCD"/>
    <property type="match status" value="1"/>
</dbReference>
<reference evidence="1" key="1">
    <citation type="submission" date="2020-12" db="EMBL/GenBank/DDBJ databases">
        <title>Clostridium thailandense sp. nov., a novel acetogenic bacterium isolated from peat land soil in Thailand.</title>
        <authorList>
            <person name="Chaikitkaew S."/>
            <person name="Birkeland N.K."/>
        </authorList>
    </citation>
    <scope>NUCLEOTIDE SEQUENCE</scope>
    <source>
        <strain evidence="1">DSM 17425</strain>
    </source>
</reference>
<name>A0A934HWF3_9CLOT</name>
<protein>
    <submittedName>
        <fullName evidence="1">YheC/YheD family protein</fullName>
    </submittedName>
</protein>
<organism evidence="1 2">
    <name type="scientific">Clostridium aciditolerans</name>
    <dbReference type="NCBI Taxonomy" id="339861"/>
    <lineage>
        <taxon>Bacteria</taxon>
        <taxon>Bacillati</taxon>
        <taxon>Bacillota</taxon>
        <taxon>Clostridia</taxon>
        <taxon>Eubacteriales</taxon>
        <taxon>Clostridiaceae</taxon>
        <taxon>Clostridium</taxon>
    </lineage>
</organism>
<sequence length="449" mass="52478">MKIMVKKLKAEAEVCLISKEIFDDLKLSTEVKYNIHVGQLNKCSYIRPKDIKGSYMYFTMPIFNELLLYNNANLNIWRKGNDIYLGPVVGVFVNTRYLKSIEKLHTPINCKKTMQANEEENCLLYYFSIEDVNWVENKIKGFTFIKRLNVWKHCWLPMPDVVYDRAAKFETNQRLLVSHIKNQFRHHPRIHLINSGDALSKWKVYKYLSKYPKIIGYLPKTIIYKSFQDILNMLKEYGFIFLKASYGSKGRQVLSIEQIGEKYKIDFHSNGLKDELLDIEQLQEFVNEFTTMKNYIVQQGCRLIKHEGRNMDMRVLINKDGSGKWRAIYNICRITSKDATITNYYHGGSYANYKDIYPSLKRENPNINIPSHDEIVNVTIKIATYIEKDYGPFGEIGMDMALDGNGKLWFIEGNAQPDKNPKLGLGDTKIIKLQWLNVLQYAKFLVRGE</sequence>
<proteinExistence type="predicted"/>
<accession>A0A934HWF3</accession>